<dbReference type="SMART" id="SM00091">
    <property type="entry name" value="PAS"/>
    <property type="match status" value="1"/>
</dbReference>
<feature type="domain" description="Histidine kinase" evidence="18">
    <location>
        <begin position="254"/>
        <end position="470"/>
    </location>
</feature>
<evidence type="ECO:0000313" key="24">
    <source>
        <dbReference type="Proteomes" id="UP000030539"/>
    </source>
</evidence>
<dbReference type="NCBIfam" id="TIGR00229">
    <property type="entry name" value="sensory_box"/>
    <property type="match status" value="1"/>
</dbReference>
<evidence type="ECO:0000256" key="17">
    <source>
        <dbReference type="SAM" id="Phobius"/>
    </source>
</evidence>
<keyword evidence="10 17" id="KW-1133">Transmembrane helix</keyword>
<evidence type="ECO:0000256" key="1">
    <source>
        <dbReference type="ARBA" id="ARBA00000085"/>
    </source>
</evidence>
<keyword evidence="11 13" id="KW-0902">Two-component regulatory system</keyword>
<keyword evidence="4 13" id="KW-0997">Cell inner membrane</keyword>
<dbReference type="InterPro" id="IPR036097">
    <property type="entry name" value="HisK_dim/P_sf"/>
</dbReference>
<dbReference type="GO" id="GO:0006355">
    <property type="term" value="P:regulation of DNA-templated transcription"/>
    <property type="evidence" value="ECO:0007669"/>
    <property type="project" value="InterPro"/>
</dbReference>
<dbReference type="Pfam" id="PF00989">
    <property type="entry name" value="PAS"/>
    <property type="match status" value="1"/>
</dbReference>
<keyword evidence="13" id="KW-0804">Transcription</keyword>
<dbReference type="Pfam" id="PF00072">
    <property type="entry name" value="Response_reg"/>
    <property type="match status" value="1"/>
</dbReference>
<evidence type="ECO:0000256" key="4">
    <source>
        <dbReference type="ARBA" id="ARBA00022519"/>
    </source>
</evidence>
<evidence type="ECO:0000256" key="15">
    <source>
        <dbReference type="PROSITE-ProRule" id="PRU00110"/>
    </source>
</evidence>
<dbReference type="EC" id="2.7.13.3" evidence="13"/>
<dbReference type="Gene3D" id="3.30.565.10">
    <property type="entry name" value="Histidine kinase-like ATPase, C-terminal domain"/>
    <property type="match status" value="1"/>
</dbReference>
<dbReference type="InterPro" id="IPR001789">
    <property type="entry name" value="Sig_transdc_resp-reg_receiver"/>
</dbReference>
<organism evidence="23 24">
    <name type="scientific">Gallibacterium genomosp. 1</name>
    <dbReference type="NCBI Taxonomy" id="155515"/>
    <lineage>
        <taxon>Bacteria</taxon>
        <taxon>Pseudomonadati</taxon>
        <taxon>Pseudomonadota</taxon>
        <taxon>Gammaproteobacteria</taxon>
        <taxon>Pasteurellales</taxon>
        <taxon>Pasteurellaceae</taxon>
        <taxon>Gallibacterium</taxon>
    </lineage>
</organism>
<keyword evidence="8 13" id="KW-0418">Kinase</keyword>
<dbReference type="SUPFAM" id="SSF55785">
    <property type="entry name" value="PYP-like sensor domain (PAS domain)"/>
    <property type="match status" value="1"/>
</dbReference>
<dbReference type="InterPro" id="IPR003594">
    <property type="entry name" value="HATPase_dom"/>
</dbReference>
<dbReference type="Pfam" id="PF01627">
    <property type="entry name" value="Hpt"/>
    <property type="match status" value="1"/>
</dbReference>
<dbReference type="PIRSF" id="PIRSF003182">
    <property type="entry name" value="ArcB"/>
    <property type="match status" value="1"/>
</dbReference>
<feature type="domain" description="Response regulatory" evidence="19">
    <location>
        <begin position="487"/>
        <end position="606"/>
    </location>
</feature>
<dbReference type="CDD" id="cd17546">
    <property type="entry name" value="REC_hyHK_CKI1_RcsC-like"/>
    <property type="match status" value="1"/>
</dbReference>
<feature type="modified residue" description="Phosphohistidine; by autocatalysis" evidence="14">
    <location>
        <position position="257"/>
    </location>
</feature>
<dbReference type="InterPro" id="IPR014409">
    <property type="entry name" value="Sig_transdc_His_kin_hyb_ArcB"/>
</dbReference>
<keyword evidence="6 13" id="KW-0808">Transferase</keyword>
<dbReference type="AlphaFoldDB" id="A0A0A2XXV8"/>
<keyword evidence="7 17" id="KW-0812">Transmembrane</keyword>
<evidence type="ECO:0000256" key="16">
    <source>
        <dbReference type="PROSITE-ProRule" id="PRU00169"/>
    </source>
</evidence>
<dbReference type="SMART" id="SM00387">
    <property type="entry name" value="HATPase_c"/>
    <property type="match status" value="1"/>
</dbReference>
<dbReference type="PROSITE" id="PS50109">
    <property type="entry name" value="HIS_KIN"/>
    <property type="match status" value="1"/>
</dbReference>
<keyword evidence="5 14" id="KW-0597">Phosphoprotein</keyword>
<dbReference type="PROSITE" id="PS50113">
    <property type="entry name" value="PAC"/>
    <property type="match status" value="1"/>
</dbReference>
<feature type="transmembrane region" description="Helical" evidence="17">
    <location>
        <begin position="59"/>
        <end position="77"/>
    </location>
</feature>
<comment type="caution">
    <text evidence="23">The sequence shown here is derived from an EMBL/GenBank/DDBJ whole genome shotgun (WGS) entry which is preliminary data.</text>
</comment>
<sequence length="753" mass="86308">MVDIRHSLQKYIDWVIRLGRLRFSILGITILAVFALCTQILLSLFIIGTIDWMDIIRSITFGLISAPFVIYFFNVIVEKLELSRQHLHESNLELSNTLTLLEQEISAKNKAQIALQQKADFLRSFIDASPDLVFSRAENGQLLECNRAMELLTGKSEAELKTLEIEQTFSVDIAKYVRATDRAVLDNNYGMTYEQWFKYPNGKLACFEIRKVPYYDRINKQHCLLGFGRDITEHKRYQETIEKASRDKSTLMATISHELRTPLNGIIGLSRILLDSQLNEEQRNYLHTINVSAVSLGHIFSDIIDLEKLDTRRIQLYKKETNVMHLLSDINNFATFMTNQKNLSFKLEYDQNLPNLLLLDYARISQILWNLINNAVKFTPSGGLTLRFSRLDQNTYSFALTDTGIGIPQSELKKIFAMYYQVRTANQKALGSGIGLSISKRIAKLMNGDLTVVSELGKGSTFTFTFKAEQAHKLPKISSTPELQNLSVLLVEDIEINIIVAKSVLEKLGYQVDIAMNGKEAIHKIENNQYDLVFLDIHLPDMTGFEIADYLHQQYEDEKFDYLPPLVALTANVVSNKQDYLKHGMDDVLQKPLSLDALNKCLLQLFNLQPENSSDKEKQENSHEMETIPSVQDKQWPQLDLSILDELYEILGKQAIQNNLKLFVATMPEYLQQLMQEYQRYLSDPQKKLQLTETAHKMKGAAASVGLKQLQQVCKAIQDGDNSDWQICLANRIEQLKSWQQHVASLQRWLDSK</sequence>
<dbReference type="Pfam" id="PF02518">
    <property type="entry name" value="HATPase_c"/>
    <property type="match status" value="1"/>
</dbReference>
<accession>A0A0A2XXV8</accession>
<keyword evidence="3 13" id="KW-1003">Cell membrane</keyword>
<feature type="modified residue" description="4-aspartylphosphate" evidence="14 16">
    <location>
        <position position="536"/>
    </location>
</feature>
<dbReference type="Gene3D" id="1.10.287.130">
    <property type="match status" value="1"/>
</dbReference>
<comment type="PTM">
    <text evidence="14">Activation requires a sequential transfer of a phosphate group from a His in the primary transmitter domain, to an Asp in the receiver domain and to a His in the secondary transmitter domain.</text>
</comment>
<evidence type="ECO:0000256" key="11">
    <source>
        <dbReference type="ARBA" id="ARBA00023012"/>
    </source>
</evidence>
<comment type="subcellular location">
    <subcellularLocation>
        <location evidence="2 13">Cell inner membrane</location>
        <topology evidence="2 13">Multi-pass membrane protein</topology>
    </subcellularLocation>
</comment>
<dbReference type="Gene3D" id="1.10.287.970">
    <property type="entry name" value="His Kinase A (phosphoacceptor) domain"/>
    <property type="match status" value="1"/>
</dbReference>
<dbReference type="eggNOG" id="COG2198">
    <property type="taxonomic scope" value="Bacteria"/>
</dbReference>
<evidence type="ECO:0000256" key="8">
    <source>
        <dbReference type="ARBA" id="ARBA00022777"/>
    </source>
</evidence>
<dbReference type="CDD" id="cd00088">
    <property type="entry name" value="HPT"/>
    <property type="match status" value="1"/>
</dbReference>
<dbReference type="InterPro" id="IPR027460">
    <property type="entry name" value="ArcB_TM_sf"/>
</dbReference>
<dbReference type="RefSeq" id="WP_039173318.1">
    <property type="nucleotide sequence ID" value="NZ_JPXX01000019.1"/>
</dbReference>
<feature type="transmembrane region" description="Helical" evidence="17">
    <location>
        <begin position="21"/>
        <end position="47"/>
    </location>
</feature>
<dbReference type="SUPFAM" id="SSF47384">
    <property type="entry name" value="Homodimeric domain of signal transducing histidine kinase"/>
    <property type="match status" value="1"/>
</dbReference>
<feature type="domain" description="HPt" evidence="22">
    <location>
        <begin position="652"/>
        <end position="753"/>
    </location>
</feature>
<evidence type="ECO:0000256" key="12">
    <source>
        <dbReference type="ARBA" id="ARBA00023136"/>
    </source>
</evidence>
<evidence type="ECO:0000256" key="7">
    <source>
        <dbReference type="ARBA" id="ARBA00022692"/>
    </source>
</evidence>
<evidence type="ECO:0000256" key="3">
    <source>
        <dbReference type="ARBA" id="ARBA00022475"/>
    </source>
</evidence>
<dbReference type="STRING" id="155515.JP36_06855"/>
<name>A0A0A2XXV8_9PAST</name>
<evidence type="ECO:0000256" key="2">
    <source>
        <dbReference type="ARBA" id="ARBA00004429"/>
    </source>
</evidence>
<dbReference type="SMART" id="SM00448">
    <property type="entry name" value="REC"/>
    <property type="match status" value="1"/>
</dbReference>
<evidence type="ECO:0000256" key="13">
    <source>
        <dbReference type="PIRNR" id="PIRNR003182"/>
    </source>
</evidence>
<dbReference type="PROSITE" id="PS50894">
    <property type="entry name" value="HPT"/>
    <property type="match status" value="1"/>
</dbReference>
<keyword evidence="13" id="KW-0547">Nucleotide-binding</keyword>
<dbReference type="PANTHER" id="PTHR43047:SF72">
    <property type="entry name" value="OSMOSENSING HISTIDINE PROTEIN KINASE SLN1"/>
    <property type="match status" value="1"/>
</dbReference>
<dbReference type="PANTHER" id="PTHR43047">
    <property type="entry name" value="TWO-COMPONENT HISTIDINE PROTEIN KINASE"/>
    <property type="match status" value="1"/>
</dbReference>
<dbReference type="Gene3D" id="1.20.120.160">
    <property type="entry name" value="HPT domain"/>
    <property type="match status" value="1"/>
</dbReference>
<dbReference type="InterPro" id="IPR036890">
    <property type="entry name" value="HATPase_C_sf"/>
</dbReference>
<dbReference type="InterPro" id="IPR035965">
    <property type="entry name" value="PAS-like_dom_sf"/>
</dbReference>
<dbReference type="eggNOG" id="COG5002">
    <property type="taxonomic scope" value="Bacteria"/>
</dbReference>
<dbReference type="GO" id="GO:0009927">
    <property type="term" value="F:histidine phosphotransfer kinase activity"/>
    <property type="evidence" value="ECO:0007669"/>
    <property type="project" value="TreeGrafter"/>
</dbReference>
<dbReference type="PROSITE" id="PS50110">
    <property type="entry name" value="RESPONSE_REGULATORY"/>
    <property type="match status" value="1"/>
</dbReference>
<feature type="domain" description="PAS" evidence="20">
    <location>
        <begin position="118"/>
        <end position="160"/>
    </location>
</feature>
<dbReference type="InterPro" id="IPR000014">
    <property type="entry name" value="PAS"/>
</dbReference>
<dbReference type="InterPro" id="IPR005467">
    <property type="entry name" value="His_kinase_dom"/>
</dbReference>
<dbReference type="PROSITE" id="PS50112">
    <property type="entry name" value="PAS"/>
    <property type="match status" value="1"/>
</dbReference>
<evidence type="ECO:0000256" key="9">
    <source>
        <dbReference type="ARBA" id="ARBA00022840"/>
    </source>
</evidence>
<dbReference type="InterPro" id="IPR036641">
    <property type="entry name" value="HPT_dom_sf"/>
</dbReference>
<evidence type="ECO:0000259" key="20">
    <source>
        <dbReference type="PROSITE" id="PS50112"/>
    </source>
</evidence>
<dbReference type="InterPro" id="IPR004358">
    <property type="entry name" value="Sig_transdc_His_kin-like_C"/>
</dbReference>
<keyword evidence="12 13" id="KW-0472">Membrane</keyword>
<protein>
    <recommendedName>
        <fullName evidence="13">Aerobic respiration control sensor protein</fullName>
        <ecNumber evidence="13">2.7.13.3</ecNumber>
    </recommendedName>
</protein>
<evidence type="ECO:0000313" key="23">
    <source>
        <dbReference type="EMBL" id="KGQ37211.1"/>
    </source>
</evidence>
<dbReference type="eggNOG" id="COG0784">
    <property type="taxonomic scope" value="Bacteria"/>
</dbReference>
<evidence type="ECO:0000259" key="22">
    <source>
        <dbReference type="PROSITE" id="PS50894"/>
    </source>
</evidence>
<dbReference type="GO" id="GO:0005524">
    <property type="term" value="F:ATP binding"/>
    <property type="evidence" value="ECO:0007669"/>
    <property type="project" value="UniProtKB-UniRule"/>
</dbReference>
<dbReference type="InterPro" id="IPR011006">
    <property type="entry name" value="CheY-like_superfamily"/>
</dbReference>
<dbReference type="EMBL" id="JPXX01000019">
    <property type="protein sequence ID" value="KGQ37211.1"/>
    <property type="molecule type" value="Genomic_DNA"/>
</dbReference>
<dbReference type="SUPFAM" id="SSF52172">
    <property type="entry name" value="CheY-like"/>
    <property type="match status" value="1"/>
</dbReference>
<dbReference type="Pfam" id="PF18415">
    <property type="entry name" value="HKR_ArcB_TM"/>
    <property type="match status" value="1"/>
</dbReference>
<dbReference type="CDD" id="cd00130">
    <property type="entry name" value="PAS"/>
    <property type="match status" value="1"/>
</dbReference>
<evidence type="ECO:0000259" key="19">
    <source>
        <dbReference type="PROSITE" id="PS50110"/>
    </source>
</evidence>
<keyword evidence="9 13" id="KW-0067">ATP-binding</keyword>
<dbReference type="PRINTS" id="PR00344">
    <property type="entry name" value="BCTRLSENSOR"/>
</dbReference>
<dbReference type="Gene3D" id="3.40.50.2300">
    <property type="match status" value="1"/>
</dbReference>
<evidence type="ECO:0000256" key="10">
    <source>
        <dbReference type="ARBA" id="ARBA00022989"/>
    </source>
</evidence>
<dbReference type="CDD" id="cd00082">
    <property type="entry name" value="HisKA"/>
    <property type="match status" value="1"/>
</dbReference>
<evidence type="ECO:0000259" key="21">
    <source>
        <dbReference type="PROSITE" id="PS50113"/>
    </source>
</evidence>
<dbReference type="Pfam" id="PF00512">
    <property type="entry name" value="HisKA"/>
    <property type="match status" value="1"/>
</dbReference>
<evidence type="ECO:0000256" key="6">
    <source>
        <dbReference type="ARBA" id="ARBA00022679"/>
    </source>
</evidence>
<gene>
    <name evidence="23" type="ORF">JP36_06855</name>
</gene>
<dbReference type="GO" id="GO:0005886">
    <property type="term" value="C:plasma membrane"/>
    <property type="evidence" value="ECO:0007669"/>
    <property type="project" value="UniProtKB-SubCell"/>
</dbReference>
<evidence type="ECO:0000256" key="5">
    <source>
        <dbReference type="ARBA" id="ARBA00022553"/>
    </source>
</evidence>
<reference evidence="23 24" key="1">
    <citation type="submission" date="2014-08" db="EMBL/GenBank/DDBJ databases">
        <title>Chaperone-usher fimbriae in a diverse selection of Gallibacterium genomes.</title>
        <authorList>
            <person name="Kudirkiene E."/>
            <person name="Bager R.J."/>
            <person name="Johnson T.J."/>
            <person name="Bojesen A.M."/>
        </authorList>
    </citation>
    <scope>NUCLEOTIDE SEQUENCE [LARGE SCALE GENOMIC DNA]</scope>
    <source>
        <strain evidence="23 24">CCM5974</strain>
    </source>
</reference>
<dbReference type="InterPro" id="IPR008207">
    <property type="entry name" value="Sig_transdc_His_kin_Hpt_dom"/>
</dbReference>
<dbReference type="Proteomes" id="UP000030539">
    <property type="component" value="Unassembled WGS sequence"/>
</dbReference>
<dbReference type="InterPro" id="IPR003661">
    <property type="entry name" value="HisK_dim/P_dom"/>
</dbReference>
<proteinExistence type="predicted"/>
<feature type="domain" description="PAC" evidence="21">
    <location>
        <begin position="191"/>
        <end position="243"/>
    </location>
</feature>
<evidence type="ECO:0000256" key="14">
    <source>
        <dbReference type="PIRSR" id="PIRSR003182-50"/>
    </source>
</evidence>
<dbReference type="SUPFAM" id="SSF55874">
    <property type="entry name" value="ATPase domain of HSP90 chaperone/DNA topoisomerase II/histidine kinase"/>
    <property type="match status" value="1"/>
</dbReference>
<dbReference type="InterPro" id="IPR000700">
    <property type="entry name" value="PAS-assoc_C"/>
</dbReference>
<evidence type="ECO:0000259" key="18">
    <source>
        <dbReference type="PROSITE" id="PS50109"/>
    </source>
</evidence>
<dbReference type="InterPro" id="IPR013767">
    <property type="entry name" value="PAS_fold"/>
</dbReference>
<dbReference type="CDD" id="cd16922">
    <property type="entry name" value="HATPase_EvgS-ArcB-TorS-like"/>
    <property type="match status" value="1"/>
</dbReference>
<dbReference type="GO" id="GO:0000155">
    <property type="term" value="F:phosphorelay sensor kinase activity"/>
    <property type="evidence" value="ECO:0007669"/>
    <property type="project" value="UniProtKB-UniRule"/>
</dbReference>
<dbReference type="SMART" id="SM00388">
    <property type="entry name" value="HisKA"/>
    <property type="match status" value="1"/>
</dbReference>
<dbReference type="SUPFAM" id="SSF47226">
    <property type="entry name" value="Histidine-containing phosphotransfer domain, HPT domain"/>
    <property type="match status" value="1"/>
</dbReference>
<keyword evidence="13" id="KW-0805">Transcription regulation</keyword>
<dbReference type="InterPro" id="IPR040642">
    <property type="entry name" value="HKR_ArcB_TM"/>
</dbReference>
<feature type="modified residue" description="Phosphohistidine" evidence="14 15">
    <location>
        <position position="696"/>
    </location>
</feature>
<dbReference type="Gene3D" id="3.30.450.20">
    <property type="entry name" value="PAS domain"/>
    <property type="match status" value="1"/>
</dbReference>
<comment type="catalytic activity">
    <reaction evidence="1 13">
        <text>ATP + protein L-histidine = ADP + protein N-phospho-L-histidine.</text>
        <dbReference type="EC" id="2.7.13.3"/>
    </reaction>
</comment>